<gene>
    <name evidence="2" type="ORF">JI744_03000</name>
</gene>
<dbReference type="AlphaFoldDB" id="A0A8J7MPE9"/>
<evidence type="ECO:0000256" key="1">
    <source>
        <dbReference type="SAM" id="SignalP"/>
    </source>
</evidence>
<dbReference type="EMBL" id="JAESVP010000001">
    <property type="protein sequence ID" value="MBL4927067.1"/>
    <property type="molecule type" value="Genomic_DNA"/>
</dbReference>
<sequence>MTPPIPSLPRRARVAALLLTGLALAACQVAGSARQAPVLGGAVTMGLPAGYCIDRSTSREGADSAVIIMGRCNSDASAVPAIVTATVGRPGSAGVMTASPAELAAFFATTEGRATLSRDGKARDVRLISAVTSGNALLLHLVDRKQGEYWRAFVGARGRLVSISASGTPGIPLAPEAGRQVLDAFVAALATANATR</sequence>
<proteinExistence type="predicted"/>
<organism evidence="2 3">
    <name type="scientific">Fuscibacter oryzae</name>
    <dbReference type="NCBI Taxonomy" id="2803939"/>
    <lineage>
        <taxon>Bacteria</taxon>
        <taxon>Pseudomonadati</taxon>
        <taxon>Pseudomonadota</taxon>
        <taxon>Alphaproteobacteria</taxon>
        <taxon>Rhodobacterales</taxon>
        <taxon>Paracoccaceae</taxon>
        <taxon>Fuscibacter</taxon>
    </lineage>
</organism>
<accession>A0A8J7MPE9</accession>
<evidence type="ECO:0000313" key="3">
    <source>
        <dbReference type="Proteomes" id="UP000619033"/>
    </source>
</evidence>
<keyword evidence="3" id="KW-1185">Reference proteome</keyword>
<keyword evidence="1" id="KW-0732">Signal</keyword>
<protein>
    <submittedName>
        <fullName evidence="2">Cation transport ATPase</fullName>
    </submittedName>
</protein>
<feature type="signal peptide" evidence="1">
    <location>
        <begin position="1"/>
        <end position="25"/>
    </location>
</feature>
<comment type="caution">
    <text evidence="2">The sequence shown here is derived from an EMBL/GenBank/DDBJ whole genome shotgun (WGS) entry which is preliminary data.</text>
</comment>
<dbReference type="Proteomes" id="UP000619033">
    <property type="component" value="Unassembled WGS sequence"/>
</dbReference>
<name>A0A8J7MPE9_9RHOB</name>
<dbReference type="RefSeq" id="WP_202658184.1">
    <property type="nucleotide sequence ID" value="NZ_JAESVP010000001.1"/>
</dbReference>
<evidence type="ECO:0000313" key="2">
    <source>
        <dbReference type="EMBL" id="MBL4927067.1"/>
    </source>
</evidence>
<feature type="chain" id="PRO_5035251158" evidence="1">
    <location>
        <begin position="26"/>
        <end position="196"/>
    </location>
</feature>
<reference evidence="2" key="1">
    <citation type="submission" date="2021-01" db="EMBL/GenBank/DDBJ databases">
        <title>Genome seq and assembly of Tabrizicola sp. KVB23.</title>
        <authorList>
            <person name="Chhetri G."/>
        </authorList>
    </citation>
    <scope>NUCLEOTIDE SEQUENCE</scope>
    <source>
        <strain evidence="2">KVB23</strain>
    </source>
</reference>